<keyword evidence="2" id="KW-1185">Reference proteome</keyword>
<proteinExistence type="predicted"/>
<accession>A0A7W5BNE5</accession>
<protein>
    <submittedName>
        <fullName evidence="1">Uncharacterized protein</fullName>
    </submittedName>
</protein>
<dbReference type="AlphaFoldDB" id="A0A7W5BNE5"/>
<evidence type="ECO:0000313" key="1">
    <source>
        <dbReference type="EMBL" id="MBB3135088.1"/>
    </source>
</evidence>
<name>A0A7W5BNE5_9HYPH</name>
<reference evidence="1 2" key="1">
    <citation type="submission" date="2020-08" db="EMBL/GenBank/DDBJ databases">
        <title>Genomic Encyclopedia of Type Strains, Phase III (KMG-III): the genomes of soil and plant-associated and newly described type strains.</title>
        <authorList>
            <person name="Whitman W."/>
        </authorList>
    </citation>
    <scope>NUCLEOTIDE SEQUENCE [LARGE SCALE GENOMIC DNA]</scope>
    <source>
        <strain evidence="1 2">CECT 4113</strain>
    </source>
</reference>
<dbReference type="Proteomes" id="UP000518315">
    <property type="component" value="Unassembled WGS sequence"/>
</dbReference>
<comment type="caution">
    <text evidence="1">The sequence shown here is derived from an EMBL/GenBank/DDBJ whole genome shotgun (WGS) entry which is preliminary data.</text>
</comment>
<organism evidence="1 2">
    <name type="scientific">Rhizobium pisi</name>
    <dbReference type="NCBI Taxonomy" id="574561"/>
    <lineage>
        <taxon>Bacteria</taxon>
        <taxon>Pseudomonadati</taxon>
        <taxon>Pseudomonadota</taxon>
        <taxon>Alphaproteobacteria</taxon>
        <taxon>Hyphomicrobiales</taxon>
        <taxon>Rhizobiaceae</taxon>
        <taxon>Rhizobium/Agrobacterium group</taxon>
        <taxon>Rhizobium</taxon>
    </lineage>
</organism>
<gene>
    <name evidence="1" type="ORF">FHS26_002829</name>
</gene>
<sequence length="143" mass="15793">MTFLSPFNVRSPVFLVELFQAGHEIKYLVFRRVATGVIFLGRLDNDVDHIGEAAAAATALFHGVIDLRRHDKLPTVLIEKVGNDLPDFLVGYIIAAADEHVFIPNMTLTILFSAKEDGGCQEKIRGHVIESQPPNGTPEADHF</sequence>
<dbReference type="EMBL" id="JACHXH010000009">
    <property type="protein sequence ID" value="MBB3135088.1"/>
    <property type="molecule type" value="Genomic_DNA"/>
</dbReference>
<evidence type="ECO:0000313" key="2">
    <source>
        <dbReference type="Proteomes" id="UP000518315"/>
    </source>
</evidence>